<evidence type="ECO:0000256" key="2">
    <source>
        <dbReference type="ARBA" id="ARBA00022980"/>
    </source>
</evidence>
<dbReference type="Pfam" id="PF00831">
    <property type="entry name" value="Ribosomal_L29"/>
    <property type="match status" value="1"/>
</dbReference>
<dbReference type="NCBIfam" id="TIGR00012">
    <property type="entry name" value="L29"/>
    <property type="match status" value="1"/>
</dbReference>
<dbReference type="AlphaFoldDB" id="A0A0T5XBS5"/>
<sequence>MNPKELRDLTIEELKEKHREYKKELYNLRFQHAIGQLSNTARIAEVKRTIARILTIMREKETGRDRSSVLN</sequence>
<evidence type="ECO:0000256" key="5">
    <source>
        <dbReference type="HAMAP-Rule" id="MF_00374"/>
    </source>
</evidence>
<gene>
    <name evidence="5" type="primary">rpmC</name>
    <name evidence="7" type="ORF">HMPREF1705_03073</name>
</gene>
<evidence type="ECO:0000256" key="4">
    <source>
        <dbReference type="ARBA" id="ARBA00035204"/>
    </source>
</evidence>
<dbReference type="InterPro" id="IPR001854">
    <property type="entry name" value="Ribosomal_uL29"/>
</dbReference>
<keyword evidence="8" id="KW-1185">Reference proteome</keyword>
<comment type="similarity">
    <text evidence="1 5">Belongs to the universal ribosomal protein uL29 family.</text>
</comment>
<dbReference type="PROSITE" id="PS00579">
    <property type="entry name" value="RIBOSOMAL_L29"/>
    <property type="match status" value="1"/>
</dbReference>
<keyword evidence="2 5" id="KW-0689">Ribosomal protein</keyword>
<proteinExistence type="inferred from homology"/>
<dbReference type="HAMAP" id="MF_00374">
    <property type="entry name" value="Ribosomal_uL29"/>
    <property type="match status" value="1"/>
</dbReference>
<dbReference type="CDD" id="cd00427">
    <property type="entry name" value="Ribosomal_L29_HIP"/>
    <property type="match status" value="1"/>
</dbReference>
<keyword evidence="6" id="KW-0175">Coiled coil</keyword>
<evidence type="ECO:0000256" key="3">
    <source>
        <dbReference type="ARBA" id="ARBA00023274"/>
    </source>
</evidence>
<dbReference type="EMBL" id="ACJX03000001">
    <property type="protein sequence ID" value="KRT35819.1"/>
    <property type="molecule type" value="Genomic_DNA"/>
</dbReference>
<dbReference type="Gene3D" id="1.10.287.310">
    <property type="match status" value="1"/>
</dbReference>
<dbReference type="SUPFAM" id="SSF46561">
    <property type="entry name" value="Ribosomal protein L29 (L29p)"/>
    <property type="match status" value="1"/>
</dbReference>
<dbReference type="GO" id="GO:0003735">
    <property type="term" value="F:structural constituent of ribosome"/>
    <property type="evidence" value="ECO:0007669"/>
    <property type="project" value="InterPro"/>
</dbReference>
<dbReference type="RefSeq" id="WP_009201479.1">
    <property type="nucleotide sequence ID" value="NZ_ACJX03000001.1"/>
</dbReference>
<protein>
    <recommendedName>
        <fullName evidence="4 5">Large ribosomal subunit protein uL29</fullName>
    </recommendedName>
</protein>
<dbReference type="Proteomes" id="UP000005273">
    <property type="component" value="Unassembled WGS sequence"/>
</dbReference>
<organism evidence="7 8">
    <name type="scientific">Acetomicrobium hydrogeniformans ATCC BAA-1850</name>
    <dbReference type="NCBI Taxonomy" id="592015"/>
    <lineage>
        <taxon>Bacteria</taxon>
        <taxon>Thermotogati</taxon>
        <taxon>Synergistota</taxon>
        <taxon>Synergistia</taxon>
        <taxon>Synergistales</taxon>
        <taxon>Acetomicrobiaceae</taxon>
        <taxon>Acetomicrobium</taxon>
    </lineage>
</organism>
<dbReference type="STRING" id="592015.HMPREF1705_03073"/>
<feature type="coiled-coil region" evidence="6">
    <location>
        <begin position="4"/>
        <end position="31"/>
    </location>
</feature>
<dbReference type="PANTHER" id="PTHR10916:SF0">
    <property type="entry name" value="LARGE RIBOSOMAL SUBUNIT PROTEIN UL29C"/>
    <property type="match status" value="1"/>
</dbReference>
<dbReference type="GO" id="GO:0006412">
    <property type="term" value="P:translation"/>
    <property type="evidence" value="ECO:0007669"/>
    <property type="project" value="UniProtKB-UniRule"/>
</dbReference>
<evidence type="ECO:0000313" key="8">
    <source>
        <dbReference type="Proteomes" id="UP000005273"/>
    </source>
</evidence>
<dbReference type="GO" id="GO:0022625">
    <property type="term" value="C:cytosolic large ribosomal subunit"/>
    <property type="evidence" value="ECO:0007669"/>
    <property type="project" value="TreeGrafter"/>
</dbReference>
<dbReference type="InterPro" id="IPR050063">
    <property type="entry name" value="Ribosomal_protein_uL29"/>
</dbReference>
<dbReference type="PANTHER" id="PTHR10916">
    <property type="entry name" value="60S RIBOSOMAL PROTEIN L35/50S RIBOSOMAL PROTEIN L29"/>
    <property type="match status" value="1"/>
</dbReference>
<dbReference type="InterPro" id="IPR036049">
    <property type="entry name" value="Ribosomal_uL29_sf"/>
</dbReference>
<accession>A0A0T5XBS5</accession>
<dbReference type="InterPro" id="IPR018254">
    <property type="entry name" value="Ribosomal_uL29_CS"/>
</dbReference>
<keyword evidence="3 5" id="KW-0687">Ribonucleoprotein</keyword>
<name>A0A0T5XBS5_9BACT</name>
<comment type="caution">
    <text evidence="7">The sequence shown here is derived from an EMBL/GenBank/DDBJ whole genome shotgun (WGS) entry which is preliminary data.</text>
</comment>
<dbReference type="OrthoDB" id="9815192at2"/>
<evidence type="ECO:0000256" key="6">
    <source>
        <dbReference type="SAM" id="Coils"/>
    </source>
</evidence>
<evidence type="ECO:0000313" key="7">
    <source>
        <dbReference type="EMBL" id="KRT35819.1"/>
    </source>
</evidence>
<reference evidence="8" key="1">
    <citation type="submission" date="2012-09" db="EMBL/GenBank/DDBJ databases">
        <authorList>
            <person name="Weinstock G."/>
            <person name="Sodergren E."/>
            <person name="Clifton S."/>
            <person name="Fulton L."/>
            <person name="Fulton B."/>
            <person name="Courtney L."/>
            <person name="Fronick C."/>
            <person name="Harrison M."/>
            <person name="Strong C."/>
            <person name="Farmer C."/>
            <person name="Delehaunty K."/>
            <person name="Markovic C."/>
            <person name="Hall O."/>
            <person name="Minx P."/>
            <person name="Tomlinson C."/>
            <person name="Mitreva M."/>
            <person name="Nelson J."/>
            <person name="Hou S."/>
            <person name="Wollam A."/>
            <person name="Pepin K.H."/>
            <person name="Johnson M."/>
            <person name="Bhonagiri V."/>
            <person name="Nash W.E."/>
            <person name="Suruliraj S."/>
            <person name="Warren W."/>
            <person name="Chinwalla A."/>
            <person name="Mardis E.R."/>
            <person name="Wilson R.K."/>
        </authorList>
    </citation>
    <scope>NUCLEOTIDE SEQUENCE [LARGE SCALE GENOMIC DNA]</scope>
    <source>
        <strain evidence="8">OS1</strain>
    </source>
</reference>
<evidence type="ECO:0000256" key="1">
    <source>
        <dbReference type="ARBA" id="ARBA00009254"/>
    </source>
</evidence>
<dbReference type="eggNOG" id="COG0255">
    <property type="taxonomic scope" value="Bacteria"/>
</dbReference>
<dbReference type="FunFam" id="1.10.287.310:FF:000001">
    <property type="entry name" value="50S ribosomal protein L29"/>
    <property type="match status" value="1"/>
</dbReference>